<reference evidence="1 2" key="1">
    <citation type="submission" date="2018-05" db="EMBL/GenBank/DDBJ databases">
        <title>Freshwater and sediment microbial communities from various areas in North America, analyzing microbe dynamics in response to fracking.</title>
        <authorList>
            <person name="Lamendella R."/>
        </authorList>
    </citation>
    <scope>NUCLEOTIDE SEQUENCE [LARGE SCALE GENOMIC DNA]</scope>
    <source>
        <strain evidence="1 2">DB-3</strain>
    </source>
</reference>
<proteinExistence type="predicted"/>
<dbReference type="Proteomes" id="UP000247078">
    <property type="component" value="Unassembled WGS sequence"/>
</dbReference>
<comment type="caution">
    <text evidence="1">The sequence shown here is derived from an EMBL/GenBank/DDBJ whole genome shotgun (WGS) entry which is preliminary data.</text>
</comment>
<gene>
    <name evidence="1" type="ORF">DET56_11929</name>
</gene>
<accession>A0A855XP29</accession>
<sequence>MRTFHFFRPFLSPPPTWRYSSNLYGSWYLSIDKNIRLEGWIKIHYKPDLILYSSCGNIGDKLAADEQEHHDQRNNSQ</sequence>
<dbReference type="AlphaFoldDB" id="A0A855XP29"/>
<organism evidence="1 2">
    <name type="scientific">Paenibacillus pabuli</name>
    <dbReference type="NCBI Taxonomy" id="1472"/>
    <lineage>
        <taxon>Bacteria</taxon>
        <taxon>Bacillati</taxon>
        <taxon>Bacillota</taxon>
        <taxon>Bacilli</taxon>
        <taxon>Bacillales</taxon>
        <taxon>Paenibacillaceae</taxon>
        <taxon>Paenibacillus</taxon>
    </lineage>
</organism>
<evidence type="ECO:0000313" key="1">
    <source>
        <dbReference type="EMBL" id="PWW33292.1"/>
    </source>
</evidence>
<name>A0A855XP29_9BACL</name>
<evidence type="ECO:0000313" key="2">
    <source>
        <dbReference type="Proteomes" id="UP000247078"/>
    </source>
</evidence>
<dbReference type="EMBL" id="QGTZ01000019">
    <property type="protein sequence ID" value="PWW33292.1"/>
    <property type="molecule type" value="Genomic_DNA"/>
</dbReference>
<protein>
    <submittedName>
        <fullName evidence="1">Uncharacterized protein</fullName>
    </submittedName>
</protein>